<evidence type="ECO:0000256" key="2">
    <source>
        <dbReference type="SAM" id="Phobius"/>
    </source>
</evidence>
<dbReference type="InterPro" id="IPR013783">
    <property type="entry name" value="Ig-like_fold"/>
</dbReference>
<gene>
    <name evidence="4" type="ORF">JZ751_020275</name>
</gene>
<dbReference type="OrthoDB" id="10031784at2759"/>
<accession>A0A8T2N3F0</accession>
<dbReference type="InterPro" id="IPR050650">
    <property type="entry name" value="Type-II_Cytokine-TF_Rcpt"/>
</dbReference>
<dbReference type="Pfam" id="PF09294">
    <property type="entry name" value="Interfer-bind"/>
    <property type="match status" value="1"/>
</dbReference>
<dbReference type="GO" id="GO:0005886">
    <property type="term" value="C:plasma membrane"/>
    <property type="evidence" value="ECO:0007669"/>
    <property type="project" value="TreeGrafter"/>
</dbReference>
<feature type="domain" description="Interferon/interleukin receptor" evidence="3">
    <location>
        <begin position="2"/>
        <end position="66"/>
    </location>
</feature>
<feature type="region of interest" description="Disordered" evidence="1">
    <location>
        <begin position="213"/>
        <end position="239"/>
    </location>
</feature>
<keyword evidence="2" id="KW-0812">Transmembrane</keyword>
<dbReference type="GO" id="GO:0004896">
    <property type="term" value="F:cytokine receptor activity"/>
    <property type="evidence" value="ECO:0007669"/>
    <property type="project" value="TreeGrafter"/>
</dbReference>
<feature type="region of interest" description="Disordered" evidence="1">
    <location>
        <begin position="150"/>
        <end position="193"/>
    </location>
</feature>
<dbReference type="InterPro" id="IPR015373">
    <property type="entry name" value="Interferon/interleukin_rcp_dom"/>
</dbReference>
<dbReference type="AlphaFoldDB" id="A0A8T2N3F0"/>
<dbReference type="PANTHER" id="PTHR20859">
    <property type="entry name" value="INTERFERON/INTERLEUKIN RECEPTOR"/>
    <property type="match status" value="1"/>
</dbReference>
<comment type="caution">
    <text evidence="4">The sequence shown here is derived from an EMBL/GenBank/DDBJ whole genome shotgun (WGS) entry which is preliminary data.</text>
</comment>
<feature type="compositionally biased region" description="Acidic residues" evidence="1">
    <location>
        <begin position="154"/>
        <end position="166"/>
    </location>
</feature>
<evidence type="ECO:0000256" key="1">
    <source>
        <dbReference type="SAM" id="MobiDB-lite"/>
    </source>
</evidence>
<feature type="non-terminal residue" evidence="4">
    <location>
        <position position="482"/>
    </location>
</feature>
<proteinExistence type="predicted"/>
<keyword evidence="5" id="KW-1185">Reference proteome</keyword>
<evidence type="ECO:0000313" key="5">
    <source>
        <dbReference type="Proteomes" id="UP000824540"/>
    </source>
</evidence>
<evidence type="ECO:0000259" key="3">
    <source>
        <dbReference type="Pfam" id="PF09294"/>
    </source>
</evidence>
<evidence type="ECO:0000313" key="4">
    <source>
        <dbReference type="EMBL" id="KAG9331077.1"/>
    </source>
</evidence>
<keyword evidence="2" id="KW-1133">Transmembrane helix</keyword>
<dbReference type="EMBL" id="JAFBMS010000389">
    <property type="protein sequence ID" value="KAG9331077.1"/>
    <property type="molecule type" value="Genomic_DNA"/>
</dbReference>
<sequence length="482" mass="52158">MQVYSKLSYTLTIRNGKDGAEDKLRTEGLKGERLRDLEPGREYCVTARIRDRKSESHSSVPGCAHMPAAYSADVWISKVLTVFILVVVVALFLLYRTGFCRKASLDALVTVKSQPVSLLPTPYEKVSYSLVLIQSPAPPVARGQKCVYERNSGSEEDSGGEGEDDSGSSAGGYERRPLQDRRNSSSSCSPQAGRHYSVSKVLDCPPDPLPITDTLCGPAVDTPVDSGPPAESRSAPHPEPFAVCLTRNTPLTLTLTGDGSLPLSLTVKGPSLIRNEPFFMPVAENEPLSVFVTASRPLPVSVTAADPLSALGRTDGPLPQKPGVCVGEDRVGAHGEPAPELQGAGTGEWAEQCINLESVMLAGHGETEEEEGQRGGSMSQEPSLPGVTLEPCGLPPSQTSMLPEPPHMRTCSLQTKQEDEGEEEEPCSGYMRRSNEEQEDEGEEEEPCSGYMRRSNEEQEDDGEEEEPCSGYMRRSNEEQED</sequence>
<reference evidence="4" key="1">
    <citation type="thesis" date="2021" institute="BYU ScholarsArchive" country="Provo, UT, USA">
        <title>Applications of and Algorithms for Genome Assembly and Genomic Analyses with an Emphasis on Marine Teleosts.</title>
        <authorList>
            <person name="Pickett B.D."/>
        </authorList>
    </citation>
    <scope>NUCLEOTIDE SEQUENCE</scope>
    <source>
        <strain evidence="4">HI-2016</strain>
    </source>
</reference>
<keyword evidence="2" id="KW-0472">Membrane</keyword>
<dbReference type="Gene3D" id="2.60.40.10">
    <property type="entry name" value="Immunoglobulins"/>
    <property type="match status" value="1"/>
</dbReference>
<organism evidence="4 5">
    <name type="scientific">Albula glossodonta</name>
    <name type="common">roundjaw bonefish</name>
    <dbReference type="NCBI Taxonomy" id="121402"/>
    <lineage>
        <taxon>Eukaryota</taxon>
        <taxon>Metazoa</taxon>
        <taxon>Chordata</taxon>
        <taxon>Craniata</taxon>
        <taxon>Vertebrata</taxon>
        <taxon>Euteleostomi</taxon>
        <taxon>Actinopterygii</taxon>
        <taxon>Neopterygii</taxon>
        <taxon>Teleostei</taxon>
        <taxon>Albuliformes</taxon>
        <taxon>Albulidae</taxon>
        <taxon>Albula</taxon>
    </lineage>
</organism>
<feature type="compositionally biased region" description="Basic and acidic residues" evidence="1">
    <location>
        <begin position="173"/>
        <end position="183"/>
    </location>
</feature>
<feature type="compositionally biased region" description="Acidic residues" evidence="1">
    <location>
        <begin position="458"/>
        <end position="468"/>
    </location>
</feature>
<protein>
    <recommendedName>
        <fullName evidence="3">Interferon/interleukin receptor domain-containing protein</fullName>
    </recommendedName>
</protein>
<feature type="transmembrane region" description="Helical" evidence="2">
    <location>
        <begin position="75"/>
        <end position="95"/>
    </location>
</feature>
<name>A0A8T2N3F0_9TELE</name>
<dbReference type="PANTHER" id="PTHR20859:SF84">
    <property type="entry name" value="INTERFERON ALPHA_BETA RECEPTOR 2"/>
    <property type="match status" value="1"/>
</dbReference>
<feature type="compositionally biased region" description="Acidic residues" evidence="1">
    <location>
        <begin position="437"/>
        <end position="447"/>
    </location>
</feature>
<dbReference type="Proteomes" id="UP000824540">
    <property type="component" value="Unassembled WGS sequence"/>
</dbReference>
<feature type="region of interest" description="Disordered" evidence="1">
    <location>
        <begin position="364"/>
        <end position="482"/>
    </location>
</feature>